<dbReference type="EMBL" id="CAKLBY020000302">
    <property type="protein sequence ID" value="CAK7943454.1"/>
    <property type="molecule type" value="Genomic_DNA"/>
</dbReference>
<reference evidence="2" key="1">
    <citation type="submission" date="2024-01" db="EMBL/GenBank/DDBJ databases">
        <authorList>
            <person name="Webb A."/>
        </authorList>
    </citation>
    <scope>NUCLEOTIDE SEQUENCE</scope>
    <source>
        <strain evidence="2">Pm1</strain>
    </source>
</reference>
<dbReference type="Proteomes" id="UP001162060">
    <property type="component" value="Unassembled WGS sequence"/>
</dbReference>
<name>A0AAV1VD94_9STRA</name>
<organism evidence="2 3">
    <name type="scientific">Peronospora matthiolae</name>
    <dbReference type="NCBI Taxonomy" id="2874970"/>
    <lineage>
        <taxon>Eukaryota</taxon>
        <taxon>Sar</taxon>
        <taxon>Stramenopiles</taxon>
        <taxon>Oomycota</taxon>
        <taxon>Peronosporomycetes</taxon>
        <taxon>Peronosporales</taxon>
        <taxon>Peronosporaceae</taxon>
        <taxon>Peronospora</taxon>
    </lineage>
</organism>
<accession>A0AAV1VD94</accession>
<protein>
    <recommendedName>
        <fullName evidence="1">Retrovirus-related Pol polyprotein from transposon TNT 1-94-like beta-barrel domain-containing protein</fullName>
    </recommendedName>
</protein>
<dbReference type="InterPro" id="IPR054722">
    <property type="entry name" value="PolX-like_BBD"/>
</dbReference>
<dbReference type="AlphaFoldDB" id="A0AAV1VD94"/>
<feature type="domain" description="Retrovirus-related Pol polyprotein from transposon TNT 1-94-like beta-barrel" evidence="1">
    <location>
        <begin position="13"/>
        <end position="89"/>
    </location>
</feature>
<proteinExistence type="predicted"/>
<dbReference type="Pfam" id="PF22936">
    <property type="entry name" value="Pol_BBD"/>
    <property type="match status" value="1"/>
</dbReference>
<sequence length="106" mass="11902">MARDGNADARNDWILDCGASGHLVNDERMFLHAEERRDELSLADAEKLVLNKVEDLRIFVTADGKESTVLLKNVCLAPSVARTIVRYWKIDTNVYTLANVSGKRIV</sequence>
<evidence type="ECO:0000259" key="1">
    <source>
        <dbReference type="Pfam" id="PF22936"/>
    </source>
</evidence>
<evidence type="ECO:0000313" key="2">
    <source>
        <dbReference type="EMBL" id="CAK7943454.1"/>
    </source>
</evidence>
<gene>
    <name evidence="2" type="ORF">PM001_LOCUS28604</name>
</gene>
<evidence type="ECO:0000313" key="3">
    <source>
        <dbReference type="Proteomes" id="UP001162060"/>
    </source>
</evidence>
<comment type="caution">
    <text evidence="2">The sequence shown here is derived from an EMBL/GenBank/DDBJ whole genome shotgun (WGS) entry which is preliminary data.</text>
</comment>